<dbReference type="AlphaFoldDB" id="A0A977KU19"/>
<dbReference type="Gene3D" id="1.25.40.10">
    <property type="entry name" value="Tetratricopeptide repeat domain"/>
    <property type="match status" value="1"/>
</dbReference>
<proteinExistence type="predicted"/>
<name>A0A977KU19_9CYAN</name>
<dbReference type="PANTHER" id="PTHR10098">
    <property type="entry name" value="RAPSYN-RELATED"/>
    <property type="match status" value="1"/>
</dbReference>
<dbReference type="InterPro" id="IPR019734">
    <property type="entry name" value="TPR_rpt"/>
</dbReference>
<dbReference type="SMART" id="SM00028">
    <property type="entry name" value="TPR"/>
    <property type="match status" value="2"/>
</dbReference>
<dbReference type="KEGG" id="wna:KA717_30205"/>
<organism evidence="1">
    <name type="scientific">Woronichinia naegeliana WA131</name>
    <dbReference type="NCBI Taxonomy" id="2824559"/>
    <lineage>
        <taxon>Bacteria</taxon>
        <taxon>Bacillati</taxon>
        <taxon>Cyanobacteriota</taxon>
        <taxon>Cyanophyceae</taxon>
        <taxon>Synechococcales</taxon>
        <taxon>Coelosphaeriaceae</taxon>
        <taxon>Woronichinia</taxon>
    </lineage>
</organism>
<dbReference type="PANTHER" id="PTHR10098:SF108">
    <property type="entry name" value="TETRATRICOPEPTIDE REPEAT PROTEIN 28"/>
    <property type="match status" value="1"/>
</dbReference>
<dbReference type="Pfam" id="PF13424">
    <property type="entry name" value="TPR_12"/>
    <property type="match status" value="1"/>
</dbReference>
<dbReference type="Proteomes" id="UP001065613">
    <property type="component" value="Chromosome"/>
</dbReference>
<dbReference type="InterPro" id="IPR011990">
    <property type="entry name" value="TPR-like_helical_dom_sf"/>
</dbReference>
<evidence type="ECO:0000313" key="1">
    <source>
        <dbReference type="EMBL" id="UXE59926.1"/>
    </source>
</evidence>
<dbReference type="EMBL" id="CP073041">
    <property type="protein sequence ID" value="UXE59926.1"/>
    <property type="molecule type" value="Genomic_DNA"/>
</dbReference>
<reference evidence="1" key="1">
    <citation type="submission" date="2021-04" db="EMBL/GenBank/DDBJ databases">
        <title>Genome sequence of Woronichinia naegeliana from Washington state freshwater lake bloom.</title>
        <authorList>
            <person name="Dreher T.W."/>
        </authorList>
    </citation>
    <scope>NUCLEOTIDE SEQUENCE</scope>
    <source>
        <strain evidence="1">WA131</strain>
    </source>
</reference>
<protein>
    <submittedName>
        <fullName evidence="1">Tetratricopeptide repeat protein</fullName>
    </submittedName>
</protein>
<accession>A0A977KU19</accession>
<dbReference type="SUPFAM" id="SSF48452">
    <property type="entry name" value="TPR-like"/>
    <property type="match status" value="1"/>
</dbReference>
<gene>
    <name evidence="1" type="ORF">KA717_30205</name>
</gene>
<sequence>MALCYKSLGQYEKAIAYHQQHHDISEEIGNRQGVASSLGNLGICYRNLGQYEKAIALFLTRDLKCDRHFQFHSHKMRSPLYFLWESRADGRVEAFCSAKSLEWD</sequence>